<dbReference type="PANTHER" id="PTHR16201">
    <property type="entry name" value="SEVEN TRANSMEMBRANE PROTEIN 1-RELATED"/>
    <property type="match status" value="1"/>
</dbReference>
<feature type="transmembrane region" description="Helical" evidence="5">
    <location>
        <begin position="32"/>
        <end position="50"/>
    </location>
</feature>
<feature type="transmembrane region" description="Helical" evidence="5">
    <location>
        <begin position="109"/>
        <end position="129"/>
    </location>
</feature>
<dbReference type="SMART" id="SM00679">
    <property type="entry name" value="CTNS"/>
    <property type="match status" value="2"/>
</dbReference>
<evidence type="ECO:0000256" key="1">
    <source>
        <dbReference type="ARBA" id="ARBA00004141"/>
    </source>
</evidence>
<evidence type="ECO:0000256" key="5">
    <source>
        <dbReference type="SAM" id="Phobius"/>
    </source>
</evidence>
<evidence type="ECO:0000313" key="7">
    <source>
        <dbReference type="Proteomes" id="UP000095085"/>
    </source>
</evidence>
<dbReference type="GO" id="GO:0016020">
    <property type="term" value="C:membrane"/>
    <property type="evidence" value="ECO:0007669"/>
    <property type="project" value="UniProtKB-SubCell"/>
</dbReference>
<evidence type="ECO:0000256" key="3">
    <source>
        <dbReference type="ARBA" id="ARBA00022989"/>
    </source>
</evidence>
<evidence type="ECO:0000313" key="6">
    <source>
        <dbReference type="EMBL" id="ODV69502.1"/>
    </source>
</evidence>
<keyword evidence="4 5" id="KW-0472">Membrane</keyword>
<keyword evidence="3 5" id="KW-1133">Transmembrane helix</keyword>
<dbReference type="AlphaFoldDB" id="A0A1E4RQE7"/>
<gene>
    <name evidence="6" type="ORF">HYPBUDRAFT_151246</name>
</gene>
<dbReference type="Proteomes" id="UP000095085">
    <property type="component" value="Unassembled WGS sequence"/>
</dbReference>
<evidence type="ECO:0000256" key="2">
    <source>
        <dbReference type="ARBA" id="ARBA00022692"/>
    </source>
</evidence>
<feature type="transmembrane region" description="Helical" evidence="5">
    <location>
        <begin position="62"/>
        <end position="83"/>
    </location>
</feature>
<dbReference type="OrthoDB" id="19344at2759"/>
<dbReference type="InterPro" id="IPR051415">
    <property type="entry name" value="LAAT-1"/>
</dbReference>
<dbReference type="InterPro" id="IPR006603">
    <property type="entry name" value="PQ-loop_rpt"/>
</dbReference>
<feature type="transmembrane region" description="Helical" evidence="5">
    <location>
        <begin position="150"/>
        <end position="166"/>
    </location>
</feature>
<dbReference type="Pfam" id="PF04193">
    <property type="entry name" value="PQ-loop"/>
    <property type="match status" value="2"/>
</dbReference>
<dbReference type="PANTHER" id="PTHR16201:SF11">
    <property type="entry name" value="PQ-LOOP REPEAT-CONTAINING PROTEIN"/>
    <property type="match status" value="1"/>
</dbReference>
<proteinExistence type="predicted"/>
<comment type="subcellular location">
    <subcellularLocation>
        <location evidence="1">Membrane</location>
        <topology evidence="1">Multi-pass membrane protein</topology>
    </subcellularLocation>
</comment>
<accession>A0A1E4RQE7</accession>
<dbReference type="RefSeq" id="XP_020078569.1">
    <property type="nucleotide sequence ID" value="XM_020220398.1"/>
</dbReference>
<name>A0A1E4RQE7_9ASCO</name>
<evidence type="ECO:0000256" key="4">
    <source>
        <dbReference type="ARBA" id="ARBA00023136"/>
    </source>
</evidence>
<protein>
    <recommendedName>
        <fullName evidence="8">PQ-loop-domain-containing protein</fullName>
    </recommendedName>
</protein>
<reference evidence="7" key="1">
    <citation type="submission" date="2016-05" db="EMBL/GenBank/DDBJ databases">
        <title>Comparative genomics of biotechnologically important yeasts.</title>
        <authorList>
            <consortium name="DOE Joint Genome Institute"/>
            <person name="Riley R."/>
            <person name="Haridas S."/>
            <person name="Wolfe K.H."/>
            <person name="Lopes M.R."/>
            <person name="Hittinger C.T."/>
            <person name="Goker M."/>
            <person name="Salamov A."/>
            <person name="Wisecaver J."/>
            <person name="Long T.M."/>
            <person name="Aerts A.L."/>
            <person name="Barry K."/>
            <person name="Choi C."/>
            <person name="Clum A."/>
            <person name="Coughlan A.Y."/>
            <person name="Deshpande S."/>
            <person name="Douglass A.P."/>
            <person name="Hanson S.J."/>
            <person name="Klenk H.-P."/>
            <person name="Labutti K."/>
            <person name="Lapidus A."/>
            <person name="Lindquist E."/>
            <person name="Lipzen A."/>
            <person name="Meier-Kolthoff J.P."/>
            <person name="Ohm R.A."/>
            <person name="Otillar R.P."/>
            <person name="Pangilinan J."/>
            <person name="Peng Y."/>
            <person name="Rokas A."/>
            <person name="Rosa C.A."/>
            <person name="Scheuner C."/>
            <person name="Sibirny A.A."/>
            <person name="Slot J.C."/>
            <person name="Stielow J.B."/>
            <person name="Sun H."/>
            <person name="Kurtzman C.P."/>
            <person name="Blackwell M."/>
            <person name="Grigoriev I.V."/>
            <person name="Jeffries T.W."/>
        </authorList>
    </citation>
    <scope>NUCLEOTIDE SEQUENCE [LARGE SCALE GENOMIC DNA]</scope>
    <source>
        <strain evidence="7">NRRL Y-1933</strain>
    </source>
</reference>
<dbReference type="EMBL" id="KV454538">
    <property type="protein sequence ID" value="ODV69502.1"/>
    <property type="molecule type" value="Genomic_DNA"/>
</dbReference>
<organism evidence="6 7">
    <name type="scientific">Hyphopichia burtonii NRRL Y-1933</name>
    <dbReference type="NCBI Taxonomy" id="984485"/>
    <lineage>
        <taxon>Eukaryota</taxon>
        <taxon>Fungi</taxon>
        <taxon>Dikarya</taxon>
        <taxon>Ascomycota</taxon>
        <taxon>Saccharomycotina</taxon>
        <taxon>Pichiomycetes</taxon>
        <taxon>Debaryomycetaceae</taxon>
        <taxon>Hyphopichia</taxon>
    </lineage>
</organism>
<dbReference type="GeneID" id="30994948"/>
<keyword evidence="2 5" id="KW-0812">Transmembrane</keyword>
<feature type="transmembrane region" description="Helical" evidence="5">
    <location>
        <begin position="206"/>
        <end position="229"/>
    </location>
</feature>
<keyword evidence="7" id="KW-1185">Reference proteome</keyword>
<feature type="transmembrane region" description="Helical" evidence="5">
    <location>
        <begin position="235"/>
        <end position="258"/>
    </location>
</feature>
<dbReference type="Gene3D" id="1.20.1280.290">
    <property type="match status" value="2"/>
</dbReference>
<evidence type="ECO:0008006" key="8">
    <source>
        <dbReference type="Google" id="ProtNLM"/>
    </source>
</evidence>
<feature type="transmembrane region" description="Helical" evidence="5">
    <location>
        <begin position="172"/>
        <end position="194"/>
    </location>
</feature>
<sequence length="305" mass="34225">MNSMRDFSIFLSTRDEDINQCSVFEGASTVNLVFLLLITLGIFISYLPQYHRIYSKKTSEGLSVNFLLLGSCSSIFTLTNIILVSGRARDCCRTRAINTFNCINSQLNLLQIGVQCTCAIFILIFVLVLTKNSIKQDKTEYAEIIKVGHFVLIHGLASVIQIIIALSTNHKVLISIANVNGLLSTLLTVIKYVPQIFTTYKLKHPGTLSIGMMCIQTPGGFIFTATLFFTKGSHWSSWISYLFAALLQGTLLSLCIYYEYFRNEGINASLNEQREIGRIVDENIETERSNDLERDASRENTPLLT</sequence>